<dbReference type="Proteomes" id="UP001439008">
    <property type="component" value="Unassembled WGS sequence"/>
</dbReference>
<dbReference type="InterPro" id="IPR007110">
    <property type="entry name" value="Ig-like_dom"/>
</dbReference>
<keyword evidence="2" id="KW-0812">Transmembrane</keyword>
<gene>
    <name evidence="2" type="primary">ROR1</name>
    <name evidence="2" type="ORF">MHBO_004819</name>
</gene>
<dbReference type="Pfam" id="PF07679">
    <property type="entry name" value="I-set"/>
    <property type="match status" value="1"/>
</dbReference>
<reference evidence="2 3" key="1">
    <citation type="journal article" date="2024" name="BMC Biol.">
        <title>Comparative genomics of Ascetosporea gives new insight into the evolutionary basis for animal parasitism in Rhizaria.</title>
        <authorList>
            <person name="Hiltunen Thoren M."/>
            <person name="Onut-Brannstrom I."/>
            <person name="Alfjorden A."/>
            <person name="Peckova H."/>
            <person name="Swords F."/>
            <person name="Hooper C."/>
            <person name="Holzer A.S."/>
            <person name="Bass D."/>
            <person name="Burki F."/>
        </authorList>
    </citation>
    <scope>NUCLEOTIDE SEQUENCE [LARGE SCALE GENOMIC DNA]</scope>
    <source>
        <strain evidence="2">20-A016</strain>
    </source>
</reference>
<evidence type="ECO:0000259" key="1">
    <source>
        <dbReference type="PROSITE" id="PS50835"/>
    </source>
</evidence>
<keyword evidence="2" id="KW-0418">Kinase</keyword>
<dbReference type="SUPFAM" id="SSF48726">
    <property type="entry name" value="Immunoglobulin"/>
    <property type="match status" value="1"/>
</dbReference>
<sequence length="96" mass="11270">MDKYQTYVVLIATVATEWPIRNWIWKKDDVIINDRNWKFQENEPSIRERTLTITKLSDEDCGRYSCVAETVAGNGESEQIQLKEGMIFKMAHVLLF</sequence>
<dbReference type="InterPro" id="IPR013098">
    <property type="entry name" value="Ig_I-set"/>
</dbReference>
<dbReference type="InterPro" id="IPR036179">
    <property type="entry name" value="Ig-like_dom_sf"/>
</dbReference>
<dbReference type="InterPro" id="IPR013783">
    <property type="entry name" value="Ig-like_fold"/>
</dbReference>
<comment type="caution">
    <text evidence="2">The sequence shown here is derived from an EMBL/GenBank/DDBJ whole genome shotgun (WGS) entry which is preliminary data.</text>
</comment>
<dbReference type="Gene3D" id="2.60.40.10">
    <property type="entry name" value="Immunoglobulins"/>
    <property type="match status" value="1"/>
</dbReference>
<evidence type="ECO:0000313" key="3">
    <source>
        <dbReference type="Proteomes" id="UP001439008"/>
    </source>
</evidence>
<dbReference type="EC" id="2.7.10.1" evidence="2"/>
<keyword evidence="3" id="KW-1185">Reference proteome</keyword>
<evidence type="ECO:0000313" key="2">
    <source>
        <dbReference type="EMBL" id="MES1923273.1"/>
    </source>
</evidence>
<dbReference type="GO" id="GO:0004714">
    <property type="term" value="F:transmembrane receptor protein tyrosine kinase activity"/>
    <property type="evidence" value="ECO:0007669"/>
    <property type="project" value="UniProtKB-EC"/>
</dbReference>
<organism evidence="2 3">
    <name type="scientific">Bonamia ostreae</name>
    <dbReference type="NCBI Taxonomy" id="126728"/>
    <lineage>
        <taxon>Eukaryota</taxon>
        <taxon>Sar</taxon>
        <taxon>Rhizaria</taxon>
        <taxon>Endomyxa</taxon>
        <taxon>Ascetosporea</taxon>
        <taxon>Haplosporida</taxon>
        <taxon>Bonamia</taxon>
    </lineage>
</organism>
<proteinExistence type="predicted"/>
<name>A0ABV2AV59_9EUKA</name>
<dbReference type="PROSITE" id="PS50835">
    <property type="entry name" value="IG_LIKE"/>
    <property type="match status" value="1"/>
</dbReference>
<keyword evidence="2" id="KW-0808">Transferase</keyword>
<protein>
    <submittedName>
        <fullName evidence="2">Inactive tyrosine-protein kinase transmembrane receptor ror1</fullName>
        <ecNumber evidence="2">2.7.10.1</ecNumber>
    </submittedName>
</protein>
<keyword evidence="2" id="KW-0675">Receptor</keyword>
<accession>A0ABV2AV59</accession>
<dbReference type="EMBL" id="JBDODL010005398">
    <property type="protein sequence ID" value="MES1923273.1"/>
    <property type="molecule type" value="Genomic_DNA"/>
</dbReference>
<keyword evidence="2" id="KW-0472">Membrane</keyword>
<feature type="domain" description="Ig-like" evidence="1">
    <location>
        <begin position="25"/>
        <end position="83"/>
    </location>
</feature>